<gene>
    <name evidence="3" type="ORF">UY3_01203</name>
</gene>
<sequence length="119" mass="14254">MALSNGQTWFPPFEQFLWEHWDYPKTPASNQNTYCDMMMWKRGLYGKLKHIFIHEPIEKIINVCRGEGIYLGGGWYQSKHFFSITKCTFNRMFGHYTGQWIFTKIIIRCKYGFPVPIQE</sequence>
<keyword evidence="4" id="KW-1185">Reference proteome</keyword>
<proteinExistence type="inferred from homology"/>
<dbReference type="Proteomes" id="UP000031443">
    <property type="component" value="Unassembled WGS sequence"/>
</dbReference>
<dbReference type="InterPro" id="IPR036816">
    <property type="entry name" value="RNaseA-like_dom_sf"/>
</dbReference>
<dbReference type="eggNOG" id="ENOG502TEIJ">
    <property type="taxonomic scope" value="Eukaryota"/>
</dbReference>
<dbReference type="Pfam" id="PF00074">
    <property type="entry name" value="RnaseA"/>
    <property type="match status" value="1"/>
</dbReference>
<dbReference type="InterPro" id="IPR023412">
    <property type="entry name" value="RNaseA_domain"/>
</dbReference>
<dbReference type="PANTHER" id="PTHR11437:SF65">
    <property type="entry name" value="ANGIOGENIN-2"/>
    <property type="match status" value="1"/>
</dbReference>
<evidence type="ECO:0000313" key="4">
    <source>
        <dbReference type="Proteomes" id="UP000031443"/>
    </source>
</evidence>
<dbReference type="GO" id="GO:0050830">
    <property type="term" value="P:defense response to Gram-positive bacterium"/>
    <property type="evidence" value="ECO:0007669"/>
    <property type="project" value="TreeGrafter"/>
</dbReference>
<dbReference type="GO" id="GO:0004540">
    <property type="term" value="F:RNA nuclease activity"/>
    <property type="evidence" value="ECO:0007669"/>
    <property type="project" value="TreeGrafter"/>
</dbReference>
<name>M7CKE9_CHEMY</name>
<dbReference type="SMART" id="SM00092">
    <property type="entry name" value="RNAse_Pc"/>
    <property type="match status" value="1"/>
</dbReference>
<dbReference type="Gene3D" id="3.10.130.10">
    <property type="entry name" value="Ribonuclease A-like domain"/>
    <property type="match status" value="1"/>
</dbReference>
<organism evidence="3 4">
    <name type="scientific">Chelonia mydas</name>
    <name type="common">Green sea-turtle</name>
    <name type="synonym">Chelonia agassizi</name>
    <dbReference type="NCBI Taxonomy" id="8469"/>
    <lineage>
        <taxon>Eukaryota</taxon>
        <taxon>Metazoa</taxon>
        <taxon>Chordata</taxon>
        <taxon>Craniata</taxon>
        <taxon>Vertebrata</taxon>
        <taxon>Euteleostomi</taxon>
        <taxon>Archelosauria</taxon>
        <taxon>Testudinata</taxon>
        <taxon>Testudines</taxon>
        <taxon>Cryptodira</taxon>
        <taxon>Durocryptodira</taxon>
        <taxon>Americhelydia</taxon>
        <taxon>Chelonioidea</taxon>
        <taxon>Cheloniidae</taxon>
        <taxon>Chelonia</taxon>
    </lineage>
</organism>
<dbReference type="GO" id="GO:0003676">
    <property type="term" value="F:nucleic acid binding"/>
    <property type="evidence" value="ECO:0007669"/>
    <property type="project" value="InterPro"/>
</dbReference>
<evidence type="ECO:0000256" key="1">
    <source>
        <dbReference type="ARBA" id="ARBA00005600"/>
    </source>
</evidence>
<feature type="domain" description="Ribonuclease A-domain" evidence="2">
    <location>
        <begin position="9"/>
        <end position="117"/>
    </location>
</feature>
<dbReference type="EMBL" id="KB488628">
    <property type="protein sequence ID" value="EMP41552.1"/>
    <property type="molecule type" value="Genomic_DNA"/>
</dbReference>
<dbReference type="InterPro" id="IPR001427">
    <property type="entry name" value="RNaseA"/>
</dbReference>
<evidence type="ECO:0000313" key="3">
    <source>
        <dbReference type="EMBL" id="EMP41552.1"/>
    </source>
</evidence>
<evidence type="ECO:0000259" key="2">
    <source>
        <dbReference type="SMART" id="SM00092"/>
    </source>
</evidence>
<dbReference type="PANTHER" id="PTHR11437">
    <property type="entry name" value="RIBONUCLEASE"/>
    <property type="match status" value="1"/>
</dbReference>
<protein>
    <submittedName>
        <fullName evidence="3">Ribonuclease</fullName>
    </submittedName>
</protein>
<accession>M7CKE9</accession>
<dbReference type="AlphaFoldDB" id="M7CKE9"/>
<comment type="similarity">
    <text evidence="1">Belongs to the pancreatic ribonuclease family.</text>
</comment>
<reference evidence="4" key="1">
    <citation type="journal article" date="2013" name="Nat. Genet.">
        <title>The draft genomes of soft-shell turtle and green sea turtle yield insights into the development and evolution of the turtle-specific body plan.</title>
        <authorList>
            <person name="Wang Z."/>
            <person name="Pascual-Anaya J."/>
            <person name="Zadissa A."/>
            <person name="Li W."/>
            <person name="Niimura Y."/>
            <person name="Huang Z."/>
            <person name="Li C."/>
            <person name="White S."/>
            <person name="Xiong Z."/>
            <person name="Fang D."/>
            <person name="Wang B."/>
            <person name="Ming Y."/>
            <person name="Chen Y."/>
            <person name="Zheng Y."/>
            <person name="Kuraku S."/>
            <person name="Pignatelli M."/>
            <person name="Herrero J."/>
            <person name="Beal K."/>
            <person name="Nozawa M."/>
            <person name="Li Q."/>
            <person name="Wang J."/>
            <person name="Zhang H."/>
            <person name="Yu L."/>
            <person name="Shigenobu S."/>
            <person name="Wang J."/>
            <person name="Liu J."/>
            <person name="Flicek P."/>
            <person name="Searle S."/>
            <person name="Wang J."/>
            <person name="Kuratani S."/>
            <person name="Yin Y."/>
            <person name="Aken B."/>
            <person name="Zhang G."/>
            <person name="Irie N."/>
        </authorList>
    </citation>
    <scope>NUCLEOTIDE SEQUENCE [LARGE SCALE GENOMIC DNA]</scope>
</reference>
<dbReference type="SUPFAM" id="SSF54076">
    <property type="entry name" value="RNase A-like"/>
    <property type="match status" value="1"/>
</dbReference>